<dbReference type="EMBL" id="NUVX01000070">
    <property type="protein sequence ID" value="PFJ30986.1"/>
    <property type="molecule type" value="Genomic_DNA"/>
</dbReference>
<dbReference type="Pfam" id="PF01551">
    <property type="entry name" value="Peptidase_M23"/>
    <property type="match status" value="1"/>
</dbReference>
<feature type="domain" description="3D" evidence="4">
    <location>
        <begin position="1063"/>
        <end position="1123"/>
    </location>
</feature>
<evidence type="ECO:0000259" key="4">
    <source>
        <dbReference type="Pfam" id="PF06725"/>
    </source>
</evidence>
<dbReference type="SUPFAM" id="SSF50685">
    <property type="entry name" value="Barwin-like endoglucanases"/>
    <property type="match status" value="1"/>
</dbReference>
<accession>A0A9X6ZQG7</accession>
<dbReference type="Gene3D" id="2.40.40.10">
    <property type="entry name" value="RlpA-like domain"/>
    <property type="match status" value="1"/>
</dbReference>
<dbReference type="PANTHER" id="PTHR21666">
    <property type="entry name" value="PEPTIDASE-RELATED"/>
    <property type="match status" value="1"/>
</dbReference>
<comment type="caution">
    <text evidence="5">The sequence shown here is derived from an EMBL/GenBank/DDBJ whole genome shotgun (WGS) entry which is preliminary data.</text>
</comment>
<feature type="transmembrane region" description="Helical" evidence="2">
    <location>
        <begin position="12"/>
        <end position="35"/>
    </location>
</feature>
<feature type="compositionally biased region" description="Basic and acidic residues" evidence="1">
    <location>
        <begin position="117"/>
        <end position="139"/>
    </location>
</feature>
<evidence type="ECO:0000313" key="5">
    <source>
        <dbReference type="EMBL" id="PFJ30986.1"/>
    </source>
</evidence>
<evidence type="ECO:0000313" key="6">
    <source>
        <dbReference type="Proteomes" id="UP000224003"/>
    </source>
</evidence>
<dbReference type="InterPro" id="IPR009045">
    <property type="entry name" value="Zn_M74/Hedgehog-like"/>
</dbReference>
<feature type="region of interest" description="Disordered" evidence="1">
    <location>
        <begin position="1124"/>
        <end position="1171"/>
    </location>
</feature>
<dbReference type="CDD" id="cd14814">
    <property type="entry name" value="Peptidase_M15"/>
    <property type="match status" value="1"/>
</dbReference>
<dbReference type="Gene3D" id="2.70.70.10">
    <property type="entry name" value="Glucose Permease (Domain IIA)"/>
    <property type="match status" value="1"/>
</dbReference>
<feature type="compositionally biased region" description="Basic and acidic residues" evidence="1">
    <location>
        <begin position="1217"/>
        <end position="1241"/>
    </location>
</feature>
<dbReference type="InterPro" id="IPR011055">
    <property type="entry name" value="Dup_hybrid_motif"/>
</dbReference>
<dbReference type="CDD" id="cd12797">
    <property type="entry name" value="M23_peptidase"/>
    <property type="match status" value="1"/>
</dbReference>
<dbReference type="PANTHER" id="PTHR21666:SF270">
    <property type="entry name" value="MUREIN HYDROLASE ACTIVATOR ENVC"/>
    <property type="match status" value="1"/>
</dbReference>
<dbReference type="Gene3D" id="3.30.1380.10">
    <property type="match status" value="1"/>
</dbReference>
<dbReference type="InterPro" id="IPR050570">
    <property type="entry name" value="Cell_wall_metabolism_enzyme"/>
</dbReference>
<evidence type="ECO:0008006" key="7">
    <source>
        <dbReference type="Google" id="ProtNLM"/>
    </source>
</evidence>
<dbReference type="SUPFAM" id="SSF51261">
    <property type="entry name" value="Duplicated hybrid motif"/>
    <property type="match status" value="1"/>
</dbReference>
<dbReference type="SUPFAM" id="SSF55166">
    <property type="entry name" value="Hedgehog/DD-peptidase"/>
    <property type="match status" value="1"/>
</dbReference>
<feature type="compositionally biased region" description="Low complexity" evidence="1">
    <location>
        <begin position="1136"/>
        <end position="1159"/>
    </location>
</feature>
<feature type="region of interest" description="Disordered" evidence="1">
    <location>
        <begin position="1213"/>
        <end position="1241"/>
    </location>
</feature>
<evidence type="ECO:0000256" key="1">
    <source>
        <dbReference type="SAM" id="MobiDB-lite"/>
    </source>
</evidence>
<dbReference type="GO" id="GO:0004553">
    <property type="term" value="F:hydrolase activity, hydrolyzing O-glycosyl compounds"/>
    <property type="evidence" value="ECO:0007669"/>
    <property type="project" value="InterPro"/>
</dbReference>
<dbReference type="GO" id="GO:0009254">
    <property type="term" value="P:peptidoglycan turnover"/>
    <property type="evidence" value="ECO:0007669"/>
    <property type="project" value="InterPro"/>
</dbReference>
<dbReference type="InterPro" id="IPR016047">
    <property type="entry name" value="M23ase_b-sheet_dom"/>
</dbReference>
<dbReference type="InterPro" id="IPR036908">
    <property type="entry name" value="RlpA-like_sf"/>
</dbReference>
<dbReference type="Pfam" id="PF06725">
    <property type="entry name" value="3D"/>
    <property type="match status" value="1"/>
</dbReference>
<proteinExistence type="predicted"/>
<gene>
    <name evidence="5" type="ORF">COJ15_30085</name>
</gene>
<dbReference type="RefSeq" id="WP_098517469.1">
    <property type="nucleotide sequence ID" value="NZ_NUVX01000070.1"/>
</dbReference>
<evidence type="ECO:0000256" key="2">
    <source>
        <dbReference type="SAM" id="Phobius"/>
    </source>
</evidence>
<feature type="region of interest" description="Disordered" evidence="1">
    <location>
        <begin position="797"/>
        <end position="822"/>
    </location>
</feature>
<reference evidence="5 6" key="1">
    <citation type="submission" date="2017-09" db="EMBL/GenBank/DDBJ databases">
        <title>Large-scale bioinformatics analysis of Bacillus genomes uncovers conserved roles of natural products in bacterial physiology.</title>
        <authorList>
            <consortium name="Agbiome Team Llc"/>
            <person name="Bleich R.M."/>
            <person name="Grubbs K.J."/>
            <person name="Santa Maria K.C."/>
            <person name="Allen S.E."/>
            <person name="Farag S."/>
            <person name="Shank E.A."/>
            <person name="Bowers A."/>
        </authorList>
    </citation>
    <scope>NUCLEOTIDE SEQUENCE [LARGE SCALE GENOMIC DNA]</scope>
    <source>
        <strain evidence="5 6">AFS085496</strain>
    </source>
</reference>
<dbReference type="GO" id="GO:0004222">
    <property type="term" value="F:metalloendopeptidase activity"/>
    <property type="evidence" value="ECO:0007669"/>
    <property type="project" value="TreeGrafter"/>
</dbReference>
<feature type="domain" description="M23ase beta-sheet core" evidence="3">
    <location>
        <begin position="1418"/>
        <end position="1513"/>
    </location>
</feature>
<dbReference type="Proteomes" id="UP000224003">
    <property type="component" value="Unassembled WGS sequence"/>
</dbReference>
<dbReference type="GO" id="GO:0019867">
    <property type="term" value="C:outer membrane"/>
    <property type="evidence" value="ECO:0007669"/>
    <property type="project" value="InterPro"/>
</dbReference>
<dbReference type="CDD" id="cd22786">
    <property type="entry name" value="DPBB_YuiC-like"/>
    <property type="match status" value="1"/>
</dbReference>
<keyword evidence="2" id="KW-0472">Membrane</keyword>
<keyword evidence="2" id="KW-1133">Transmembrane helix</keyword>
<dbReference type="InterPro" id="IPR010611">
    <property type="entry name" value="3D_dom"/>
</dbReference>
<evidence type="ECO:0000259" key="3">
    <source>
        <dbReference type="Pfam" id="PF01551"/>
    </source>
</evidence>
<sequence>MNKILKRLIGLAVAAPILIIAFLAGSILFTIYILISNYGYCTLPFQQECWNPDAVYFDDPIRDEEILSASRHMDEVRKNLGTKGVTTFNNYYDVVPVYDSEDIQKKDSAEYLRNGKKKEEKKEENKDKKTDAKPDDSKKTAMNNNQGTVVAAEEASGNSGALYNVTKVPPDDPVLRDMITKVLGRDITANGRTNAFRQNITQYVNDVITAASGQGIDPRFLTAIIVHETWYGTAGGVHNRNNTGGIVCVNKPQFHTTGCSNGMTHFATIGDSIRYQADILKRLYVNEGRVTVPQIGAKYAPIGADNDPGDLNKYWVPNIGKTLKSMGITEDIGVPISGIIDFGNSSGGGSAVTPFPDASKYKQMEVFKMKLEKDSSLTKNISVRDMKKNSKEFVLKWFPNADKDAVDKMFKMMGAQPATMNEAEVHLRTLIQLDMEGTLGLDMQKYEIAHALLRAKRDAGAKEKGEDNDKNVFKKVPMENHKKEFLKWLGSVGYAKNIKAKSLDELIEKVMLTEEFQNKNLLLSEAAKDELIYPFLVFEMKKVPKKKDLTADNLQKVYDKYVEENKINEQVLSVLAIGHYMKRSGYEEFVKQYEDDLGVFAFGKEAVEESFKKYINGEREKALSADFEAKANKEHANLGFFGKVGEQIKGLGGMPAAWAKGTYFDMKVKGNTFVRFAIYNKSRELVEIGSYSRNICFLSERYGKEDKGMISSTIDKAKAGLDSILPGDWFSKPKAYGDIDSVENFCIKVNKLAVGDGKLTWEESQVLDKTRVTQNITFTCEAKPEEDVRQLIEAEKRRRAEEAAHKQTSSGGSGGPYKDTVKDLFPKDPKDPFNLYKNSKVDSKVKVLGQFQDEDELAPRSPFKLESSTHTIDIDDLPDNITEKAGYVSEGDAEDIFDDIKDEFKGGTARIDKDGVTVGKVTGGSGSYHVELVDMERNELRIMDISEPVDCSDKKDPTYGVPTHERKMSSQKTVEAFYPSTYQAYAVAERFNLSGTGGAAKPSGAGNTNASGGDGGLTTDFGMTGVSTGKVLDMEATAYGPDCQGCIGITAYGINIKTKPVPKVIAVDPKTIPLGTYVYVEGYGEAIAGDTGSAIKGNIIDLLYPSEAASNSWGRRKVKVTILSGKPPGYGNEGKTPAPTTPSTGTGTTQPPTGAPSTGNPFGTKGKSTGYPNGVEWDKITNDKLVGDTDIHPTLAARLIKLAEAKGQTKITITDGGRSRAEQEELKKRKPDLAAEAGKSKHEAGLAADITEQWLKDLRDPELQQYGLHKPVMFKGEDWHIEVLETGSSVGKSDKSNDEVIKTLGGLDPSVQVSGGGGAKDGKKSFKDASIEQFFTYTNVDYSNDADWKKKVGEWFTDRSVAGGPVGGGSGGSGAGADASKILDPQAYDGVQFQFPLAPNPNGKYLISSGFGNRDGGAHTGMDFKGAMGTPIYSATDGTVQAAGVGQGYGNRVRVMIKTPKGDTLYMTYGHLSEVLAKEGQTVKRGDLIGKMGNTGQSTGVHLHFDVGFNGYAADQRVNPVPILGMNASNTECQSAAENCPAK</sequence>
<name>A0A9X6ZQG7_BACTU</name>
<keyword evidence="2" id="KW-0812">Transmembrane</keyword>
<organism evidence="5 6">
    <name type="scientific">Bacillus thuringiensis</name>
    <dbReference type="NCBI Taxonomy" id="1428"/>
    <lineage>
        <taxon>Bacteria</taxon>
        <taxon>Bacillati</taxon>
        <taxon>Bacillota</taxon>
        <taxon>Bacilli</taxon>
        <taxon>Bacillales</taxon>
        <taxon>Bacillaceae</taxon>
        <taxon>Bacillus</taxon>
        <taxon>Bacillus cereus group</taxon>
    </lineage>
</organism>
<feature type="region of interest" description="Disordered" evidence="1">
    <location>
        <begin position="114"/>
        <end position="144"/>
    </location>
</feature>
<protein>
    <recommendedName>
        <fullName evidence="7">Peptidoglycan DD-metalloendopeptidase family protein</fullName>
    </recommendedName>
</protein>